<evidence type="ECO:0000256" key="1">
    <source>
        <dbReference type="SAM" id="MobiDB-lite"/>
    </source>
</evidence>
<feature type="compositionally biased region" description="Basic and acidic residues" evidence="1">
    <location>
        <begin position="116"/>
        <end position="129"/>
    </location>
</feature>
<reference evidence="4" key="1">
    <citation type="submission" date="2017-02" db="UniProtKB">
        <authorList>
            <consortium name="WormBaseParasite"/>
        </authorList>
    </citation>
    <scope>IDENTIFICATION</scope>
</reference>
<organism evidence="4">
    <name type="scientific">Taenia asiatica</name>
    <name type="common">Asian tapeworm</name>
    <dbReference type="NCBI Taxonomy" id="60517"/>
    <lineage>
        <taxon>Eukaryota</taxon>
        <taxon>Metazoa</taxon>
        <taxon>Spiralia</taxon>
        <taxon>Lophotrochozoa</taxon>
        <taxon>Platyhelminthes</taxon>
        <taxon>Cestoda</taxon>
        <taxon>Eucestoda</taxon>
        <taxon>Cyclophyllidea</taxon>
        <taxon>Taeniidae</taxon>
        <taxon>Taenia</taxon>
    </lineage>
</organism>
<name>A0A0R3W4N8_TAEAS</name>
<evidence type="ECO:0000313" key="4">
    <source>
        <dbReference type="WBParaSite" id="TASK_0000501601-mRNA-1"/>
    </source>
</evidence>
<gene>
    <name evidence="2" type="ORF">TASK_LOCUS5017</name>
</gene>
<evidence type="ECO:0000313" key="2">
    <source>
        <dbReference type="EMBL" id="VDK34374.1"/>
    </source>
</evidence>
<proteinExistence type="predicted"/>
<sequence length="154" mass="17697">MRLCCYYGQQECIPGLGYTFETAFPPTLIQPAQRPIPAALAYQVMPPGLVTTVPAHQRIRRPWHARLAFVFSRPLLHPRVLFKQEDVESKPAYLFQTLYSKHIRRGKEEEEEEEGERGRVEAENIKEMSRFPTAGSNIEKSRDTWVLATVEPNG</sequence>
<feature type="region of interest" description="Disordered" evidence="1">
    <location>
        <begin position="104"/>
        <end position="135"/>
    </location>
</feature>
<protein>
    <submittedName>
        <fullName evidence="4">DUF5737 domain-containing protein</fullName>
    </submittedName>
</protein>
<reference evidence="2 3" key="2">
    <citation type="submission" date="2018-11" db="EMBL/GenBank/DDBJ databases">
        <authorList>
            <consortium name="Pathogen Informatics"/>
        </authorList>
    </citation>
    <scope>NUCLEOTIDE SEQUENCE [LARGE SCALE GENOMIC DNA]</scope>
</reference>
<keyword evidence="3" id="KW-1185">Reference proteome</keyword>
<dbReference type="Proteomes" id="UP000282613">
    <property type="component" value="Unassembled WGS sequence"/>
</dbReference>
<dbReference type="AlphaFoldDB" id="A0A0R3W4N8"/>
<dbReference type="EMBL" id="UYRS01018386">
    <property type="protein sequence ID" value="VDK34374.1"/>
    <property type="molecule type" value="Genomic_DNA"/>
</dbReference>
<evidence type="ECO:0000313" key="3">
    <source>
        <dbReference type="Proteomes" id="UP000282613"/>
    </source>
</evidence>
<accession>A0A0R3W4N8</accession>
<dbReference type="WBParaSite" id="TASK_0000501601-mRNA-1">
    <property type="protein sequence ID" value="TASK_0000501601-mRNA-1"/>
    <property type="gene ID" value="TASK_0000501601"/>
</dbReference>